<dbReference type="NCBIfam" id="NF008359">
    <property type="entry name" value="PRK11148.1"/>
    <property type="match status" value="1"/>
</dbReference>
<dbReference type="CDD" id="cd07402">
    <property type="entry name" value="MPP_GpdQ"/>
    <property type="match status" value="1"/>
</dbReference>
<accession>K9YRI0</accession>
<dbReference type="OrthoDB" id="651281at2"/>
<evidence type="ECO:0000256" key="3">
    <source>
        <dbReference type="ARBA" id="ARBA00023004"/>
    </source>
</evidence>
<keyword evidence="7" id="KW-1185">Reference proteome</keyword>
<dbReference type="Pfam" id="PF00149">
    <property type="entry name" value="Metallophos"/>
    <property type="match status" value="1"/>
</dbReference>
<evidence type="ECO:0000313" key="6">
    <source>
        <dbReference type="EMBL" id="AFZ49551.1"/>
    </source>
</evidence>
<dbReference type="eggNOG" id="COG1409">
    <property type="taxonomic scope" value="Bacteria"/>
</dbReference>
<reference evidence="6" key="1">
    <citation type="submission" date="2012-04" db="EMBL/GenBank/DDBJ databases">
        <title>Finished genome of Dactylococcopsis salina PCC 8305.</title>
        <authorList>
            <consortium name="US DOE Joint Genome Institute"/>
            <person name="Gugger M."/>
            <person name="Coursin T."/>
            <person name="Rippka R."/>
            <person name="Tandeau De Marsac N."/>
            <person name="Huntemann M."/>
            <person name="Wei C.-L."/>
            <person name="Han J."/>
            <person name="Detter J.C."/>
            <person name="Han C."/>
            <person name="Tapia R."/>
            <person name="Daligault H."/>
            <person name="Chen A."/>
            <person name="Krypides N."/>
            <person name="Mavromatis K."/>
            <person name="Markowitz V."/>
            <person name="Szeto E."/>
            <person name="Ivanova N."/>
            <person name="Ovchinnikova G."/>
            <person name="Pagani I."/>
            <person name="Pati A."/>
            <person name="Goodwin L."/>
            <person name="Peters L."/>
            <person name="Pitluck S."/>
            <person name="Woyke T."/>
            <person name="Kerfeld C."/>
        </authorList>
    </citation>
    <scope>NUCLEOTIDE SEQUENCE [LARGE SCALE GENOMIC DNA]</scope>
    <source>
        <strain evidence="6">PCC 8305</strain>
    </source>
</reference>
<gene>
    <name evidence="6" type="ORF">Dacsa_0802</name>
</gene>
<evidence type="ECO:0000259" key="5">
    <source>
        <dbReference type="Pfam" id="PF00149"/>
    </source>
</evidence>
<keyword evidence="2" id="KW-0378">Hydrolase</keyword>
<dbReference type="Proteomes" id="UP000010482">
    <property type="component" value="Chromosome"/>
</dbReference>
<dbReference type="PATRIC" id="fig|13035.3.peg.894"/>
<proteinExistence type="inferred from homology"/>
<dbReference type="GO" id="GO:0004112">
    <property type="term" value="F:cyclic-nucleotide phosphodiesterase activity"/>
    <property type="evidence" value="ECO:0007669"/>
    <property type="project" value="InterPro"/>
</dbReference>
<dbReference type="SUPFAM" id="SSF56300">
    <property type="entry name" value="Metallo-dependent phosphatases"/>
    <property type="match status" value="1"/>
</dbReference>
<organism evidence="6 7">
    <name type="scientific">Dactylococcopsis salina (strain PCC 8305)</name>
    <name type="common">Myxobactron salinum</name>
    <dbReference type="NCBI Taxonomy" id="13035"/>
    <lineage>
        <taxon>Bacteria</taxon>
        <taxon>Bacillati</taxon>
        <taxon>Cyanobacteriota</taxon>
        <taxon>Cyanophyceae</taxon>
        <taxon>Nodosilineales</taxon>
        <taxon>Cymatolegaceae</taxon>
        <taxon>Dactylococcopsis</taxon>
    </lineage>
</organism>
<dbReference type="InterPro" id="IPR050884">
    <property type="entry name" value="CNP_phosphodiesterase-III"/>
</dbReference>
<evidence type="ECO:0000256" key="1">
    <source>
        <dbReference type="ARBA" id="ARBA00022723"/>
    </source>
</evidence>
<evidence type="ECO:0000256" key="4">
    <source>
        <dbReference type="ARBA" id="ARBA00025742"/>
    </source>
</evidence>
<evidence type="ECO:0000313" key="7">
    <source>
        <dbReference type="Proteomes" id="UP000010482"/>
    </source>
</evidence>
<dbReference type="KEGG" id="dsl:Dacsa_0802"/>
<dbReference type="HOGENOM" id="CLU_070320_0_0_3"/>
<protein>
    <submittedName>
        <fullName evidence="6">Phosphohydrolase</fullName>
    </submittedName>
</protein>
<dbReference type="GO" id="GO:0046872">
    <property type="term" value="F:metal ion binding"/>
    <property type="evidence" value="ECO:0007669"/>
    <property type="project" value="UniProtKB-KW"/>
</dbReference>
<comment type="similarity">
    <text evidence="4">Belongs to the cyclic nucleotide phosphodiesterase class-III family.</text>
</comment>
<dbReference type="PANTHER" id="PTHR42988:SF2">
    <property type="entry name" value="CYCLIC NUCLEOTIDE PHOSPHODIESTERASE CBUA0032-RELATED"/>
    <property type="match status" value="1"/>
</dbReference>
<name>K9YRI0_DACS8</name>
<keyword evidence="1" id="KW-0479">Metal-binding</keyword>
<dbReference type="EMBL" id="CP003944">
    <property type="protein sequence ID" value="AFZ49551.1"/>
    <property type="molecule type" value="Genomic_DNA"/>
</dbReference>
<sequence length="266" mass="30385">MMLASPLLIAQITDTHLFASGEGDLLGLRTEESLAAVIEEVQNLTPQPDRILLTGDISQDETLESYERLYKQLKTLNIPSYWIPGNHDQLHLMEKALTNPPFYGDKSFHCQGWQFILLNSAVSGRVYGYLTEETLSWLDSELEKAKNYPTVVTLHHPPFLIDCDWIDKSCLQNPDALFKVLDQYSQVRLVLFGHIHQDWGRDRAGVHYLASPSSSVQFKPKSKQFALDENREPGFRLLWLYPDGSYETKVKRVEFSYSLDVAATGY</sequence>
<dbReference type="RefSeq" id="WP_015228563.1">
    <property type="nucleotide sequence ID" value="NC_019780.1"/>
</dbReference>
<dbReference type="InterPro" id="IPR026575">
    <property type="entry name" value="GpdQ/CpdA-like"/>
</dbReference>
<dbReference type="AlphaFoldDB" id="K9YRI0"/>
<dbReference type="Gene3D" id="3.60.21.10">
    <property type="match status" value="1"/>
</dbReference>
<feature type="domain" description="Calcineurin-like phosphoesterase" evidence="5">
    <location>
        <begin position="9"/>
        <end position="197"/>
    </location>
</feature>
<dbReference type="PANTHER" id="PTHR42988">
    <property type="entry name" value="PHOSPHOHYDROLASE"/>
    <property type="match status" value="1"/>
</dbReference>
<keyword evidence="3" id="KW-0408">Iron</keyword>
<dbReference type="InterPro" id="IPR029052">
    <property type="entry name" value="Metallo-depent_PP-like"/>
</dbReference>
<dbReference type="STRING" id="13035.Dacsa_0802"/>
<dbReference type="InterPro" id="IPR004843">
    <property type="entry name" value="Calcineurin-like_PHP"/>
</dbReference>
<evidence type="ECO:0000256" key="2">
    <source>
        <dbReference type="ARBA" id="ARBA00022801"/>
    </source>
</evidence>